<dbReference type="PANTHER" id="PTHR24376:SF235">
    <property type="entry name" value="C2H2-TYPE DOMAIN-CONTAINING PROTEIN"/>
    <property type="match status" value="1"/>
</dbReference>
<accession>A0A401H3V2</accession>
<feature type="compositionally biased region" description="Low complexity" evidence="8">
    <location>
        <begin position="475"/>
        <end position="499"/>
    </location>
</feature>
<feature type="compositionally biased region" description="Polar residues" evidence="8">
    <location>
        <begin position="500"/>
        <end position="510"/>
    </location>
</feature>
<keyword evidence="4 7" id="KW-0863">Zinc-finger</keyword>
<dbReference type="PROSITE" id="PS50157">
    <property type="entry name" value="ZINC_FINGER_C2H2_2"/>
    <property type="match status" value="2"/>
</dbReference>
<dbReference type="Pfam" id="PF00097">
    <property type="entry name" value="zf-C3HC4"/>
    <property type="match status" value="1"/>
</dbReference>
<evidence type="ECO:0000256" key="3">
    <source>
        <dbReference type="ARBA" id="ARBA00022737"/>
    </source>
</evidence>
<dbReference type="InterPro" id="IPR017907">
    <property type="entry name" value="Znf_RING_CS"/>
</dbReference>
<evidence type="ECO:0000259" key="9">
    <source>
        <dbReference type="PROSITE" id="PS50089"/>
    </source>
</evidence>
<feature type="region of interest" description="Disordered" evidence="8">
    <location>
        <begin position="213"/>
        <end position="239"/>
    </location>
</feature>
<keyword evidence="2" id="KW-0479">Metal-binding</keyword>
<dbReference type="SUPFAM" id="SSF57667">
    <property type="entry name" value="beta-beta-alpha zinc fingers"/>
    <property type="match status" value="1"/>
</dbReference>
<dbReference type="GO" id="GO:0001228">
    <property type="term" value="F:DNA-binding transcription activator activity, RNA polymerase II-specific"/>
    <property type="evidence" value="ECO:0007669"/>
    <property type="project" value="TreeGrafter"/>
</dbReference>
<dbReference type="GO" id="GO:0008270">
    <property type="term" value="F:zinc ion binding"/>
    <property type="evidence" value="ECO:0007669"/>
    <property type="project" value="UniProtKB-KW"/>
</dbReference>
<proteinExistence type="predicted"/>
<evidence type="ECO:0008006" key="13">
    <source>
        <dbReference type="Google" id="ProtNLM"/>
    </source>
</evidence>
<dbReference type="PROSITE" id="PS50089">
    <property type="entry name" value="ZF_RING_2"/>
    <property type="match status" value="1"/>
</dbReference>
<keyword evidence="12" id="KW-1185">Reference proteome</keyword>
<evidence type="ECO:0000256" key="5">
    <source>
        <dbReference type="ARBA" id="ARBA00022833"/>
    </source>
</evidence>
<dbReference type="RefSeq" id="XP_027620021.1">
    <property type="nucleotide sequence ID" value="XM_027764220.1"/>
</dbReference>
<comment type="caution">
    <text evidence="11">The sequence shown here is derived from an EMBL/GenBank/DDBJ whole genome shotgun (WGS) entry which is preliminary data.</text>
</comment>
<keyword evidence="6" id="KW-0539">Nucleus</keyword>
<dbReference type="SMART" id="SM00184">
    <property type="entry name" value="RING"/>
    <property type="match status" value="1"/>
</dbReference>
<gene>
    <name evidence="11" type="ORF">SCP_1501110</name>
</gene>
<comment type="subcellular location">
    <subcellularLocation>
        <location evidence="1">Nucleus</location>
    </subcellularLocation>
</comment>
<organism evidence="11 12">
    <name type="scientific">Sparassis crispa</name>
    <dbReference type="NCBI Taxonomy" id="139825"/>
    <lineage>
        <taxon>Eukaryota</taxon>
        <taxon>Fungi</taxon>
        <taxon>Dikarya</taxon>
        <taxon>Basidiomycota</taxon>
        <taxon>Agaricomycotina</taxon>
        <taxon>Agaricomycetes</taxon>
        <taxon>Polyporales</taxon>
        <taxon>Sparassidaceae</taxon>
        <taxon>Sparassis</taxon>
    </lineage>
</organism>
<evidence type="ECO:0000256" key="2">
    <source>
        <dbReference type="ARBA" id="ARBA00022723"/>
    </source>
</evidence>
<evidence type="ECO:0000313" key="11">
    <source>
        <dbReference type="EMBL" id="GBE89108.1"/>
    </source>
</evidence>
<dbReference type="InParanoid" id="A0A401H3V2"/>
<dbReference type="PROSITE" id="PS00518">
    <property type="entry name" value="ZF_RING_1"/>
    <property type="match status" value="1"/>
</dbReference>
<dbReference type="AlphaFoldDB" id="A0A401H3V2"/>
<keyword evidence="3" id="KW-0677">Repeat</keyword>
<feature type="domain" description="C2H2-type" evidence="10">
    <location>
        <begin position="133"/>
        <end position="158"/>
    </location>
</feature>
<evidence type="ECO:0000256" key="4">
    <source>
        <dbReference type="ARBA" id="ARBA00022771"/>
    </source>
</evidence>
<reference evidence="11 12" key="1">
    <citation type="journal article" date="2018" name="Sci. Rep.">
        <title>Genome sequence of the cauliflower mushroom Sparassis crispa (Hanabiratake) and its association with beneficial usage.</title>
        <authorList>
            <person name="Kiyama R."/>
            <person name="Furutani Y."/>
            <person name="Kawaguchi K."/>
            <person name="Nakanishi T."/>
        </authorList>
    </citation>
    <scope>NUCLEOTIDE SEQUENCE [LARGE SCALE GENOMIC DNA]</scope>
</reference>
<feature type="compositionally biased region" description="Polar residues" evidence="8">
    <location>
        <begin position="445"/>
        <end position="455"/>
    </location>
</feature>
<dbReference type="Gene3D" id="3.30.40.10">
    <property type="entry name" value="Zinc/RING finger domain, C3HC4 (zinc finger)"/>
    <property type="match status" value="1"/>
</dbReference>
<dbReference type="SUPFAM" id="SSF57850">
    <property type="entry name" value="RING/U-box"/>
    <property type="match status" value="1"/>
</dbReference>
<evidence type="ECO:0000313" key="12">
    <source>
        <dbReference type="Proteomes" id="UP000287166"/>
    </source>
</evidence>
<evidence type="ECO:0000256" key="8">
    <source>
        <dbReference type="SAM" id="MobiDB-lite"/>
    </source>
</evidence>
<keyword evidence="5" id="KW-0862">Zinc</keyword>
<dbReference type="Pfam" id="PF12874">
    <property type="entry name" value="zf-met"/>
    <property type="match status" value="1"/>
</dbReference>
<dbReference type="GO" id="GO:0005634">
    <property type="term" value="C:nucleus"/>
    <property type="evidence" value="ECO:0007669"/>
    <property type="project" value="UniProtKB-SubCell"/>
</dbReference>
<feature type="region of interest" description="Disordered" evidence="8">
    <location>
        <begin position="445"/>
        <end position="523"/>
    </location>
</feature>
<sequence length="580" mass="63159">MVFCVTCDRSFNSYEAYRQHARDKKHEYKPYQCDTCDVGHATQDDLKGHYRTSDDHPSCARCPEAFKDQAQLTAHMTAIHYIKCNPCNLTFYREDIQLHFRESANHPTCVVCGDGFETDVLHQQHTTSAHTDTRCAPCSRLFRTKESLRDHYRDSPAHPHCAICGVGFENDEACDAHMTQNHPPRRVIASPPPSIRTQVEAIQDADTVLSVATTQLQSSQSPPLQPCDDNSISPDEPQSVLHQSTMSEYSHSSALRTVSEPALPAASSLVGGNFANHVPDNRPASDVSPPSLTCVEQDEASIPGISCNTTPIMSQRSLEYTATGSIATHLTGNPTASPVSQGTLDFVSFPGLREESALSESSMSTSSLHMSDLVSETKSPAFEEASPTHSVRPLPLYHNPSRVSLSLSEAHLRAASEVKEIVTARPEPLISSVLATPSHTVSGQDFGQINTSFSPLAQDPHSRPASTLPSPPLSPGSRRMSVTSAASVRRARSRLATLSDTDATVQNVPASTERAPSASRTPKGLSWHCRVCLKNPCTEPTATMCGHIFCHSCIIKEIATNMQCPVCKKSMLLRLHVETD</sequence>
<dbReference type="Gene3D" id="3.30.160.60">
    <property type="entry name" value="Classic Zinc Finger"/>
    <property type="match status" value="1"/>
</dbReference>
<evidence type="ECO:0000256" key="1">
    <source>
        <dbReference type="ARBA" id="ARBA00004123"/>
    </source>
</evidence>
<dbReference type="PANTHER" id="PTHR24376">
    <property type="entry name" value="ZINC FINGER PROTEIN"/>
    <property type="match status" value="1"/>
</dbReference>
<feature type="domain" description="RING-type" evidence="9">
    <location>
        <begin position="529"/>
        <end position="568"/>
    </location>
</feature>
<protein>
    <recommendedName>
        <fullName evidence="13">RING-type domain-containing protein</fullName>
    </recommendedName>
</protein>
<dbReference type="GeneID" id="38786025"/>
<dbReference type="InterPro" id="IPR013083">
    <property type="entry name" value="Znf_RING/FYVE/PHD"/>
</dbReference>
<evidence type="ECO:0000256" key="7">
    <source>
        <dbReference type="PROSITE-ProRule" id="PRU00042"/>
    </source>
</evidence>
<dbReference type="PROSITE" id="PS00028">
    <property type="entry name" value="ZINC_FINGER_C2H2_1"/>
    <property type="match status" value="3"/>
</dbReference>
<feature type="domain" description="C2H2-type" evidence="10">
    <location>
        <begin position="57"/>
        <end position="80"/>
    </location>
</feature>
<dbReference type="EMBL" id="BFAD01000015">
    <property type="protein sequence ID" value="GBE89108.1"/>
    <property type="molecule type" value="Genomic_DNA"/>
</dbReference>
<dbReference type="STRING" id="139825.A0A401H3V2"/>
<dbReference type="Proteomes" id="UP000287166">
    <property type="component" value="Unassembled WGS sequence"/>
</dbReference>
<dbReference type="OrthoDB" id="6333297at2759"/>
<dbReference type="InterPro" id="IPR018957">
    <property type="entry name" value="Znf_C3HC4_RING-type"/>
</dbReference>
<dbReference type="SMART" id="SM00355">
    <property type="entry name" value="ZnF_C2H2"/>
    <property type="match status" value="7"/>
</dbReference>
<dbReference type="GO" id="GO:0000978">
    <property type="term" value="F:RNA polymerase II cis-regulatory region sequence-specific DNA binding"/>
    <property type="evidence" value="ECO:0007669"/>
    <property type="project" value="TreeGrafter"/>
</dbReference>
<name>A0A401H3V2_9APHY</name>
<dbReference type="InterPro" id="IPR013087">
    <property type="entry name" value="Znf_C2H2_type"/>
</dbReference>
<evidence type="ECO:0000259" key="10">
    <source>
        <dbReference type="PROSITE" id="PS50157"/>
    </source>
</evidence>
<dbReference type="InterPro" id="IPR001841">
    <property type="entry name" value="Znf_RING"/>
</dbReference>
<evidence type="ECO:0000256" key="6">
    <source>
        <dbReference type="ARBA" id="ARBA00023242"/>
    </source>
</evidence>
<dbReference type="InterPro" id="IPR036236">
    <property type="entry name" value="Znf_C2H2_sf"/>
</dbReference>